<evidence type="ECO:0000256" key="2">
    <source>
        <dbReference type="ARBA" id="ARBA00023295"/>
    </source>
</evidence>
<keyword evidence="4" id="KW-0732">Signal</keyword>
<keyword evidence="1 3" id="KW-0378">Hydrolase</keyword>
<dbReference type="KEGG" id="pbf:CFX0092_A2032"/>
<sequence length="457" mass="49652">MYRLIGLIFTTLFLLTACQSQSPAAPTATFLAVTSEPTSDRPTSALLTTTPGSQVFVPVAPNEGTPTGDGRTAEPALVYPAPPTPTDTPAPPTATSEPDFPVYTGPPLDRDEVGLQLYLHRQDVRDLLRHLEALDAGWVKVQVSWKLHEPQPGQYNEELFGELDQLIAGANGQGVKVLLSVSKAPEWSRPVTEMDGPPGDDALFEGFMRYVATRYAGQVAAYELWNEPNLQREWNGSPLSAADLVELMRRGAAGVRAVDPAAQIIAAAPATTGINDGVNAIDDRVYFGAMLAAGAAEVVDGFGVHPYGWANPPDSRAADATQVSSSHNNHPSFFFADTLEDYRAMLVAAGADDKQLWPTEFGWGTFEGIVNDEGQPVSPPAGSEFMADNSEWQQAVYTLRAYEMAHEWEWVGPMFLWNLNFTKALGPEFQEVGYSLLRHDDSRRPVYRALENRGGGS</sequence>
<dbReference type="AlphaFoldDB" id="A0A160T5D6"/>
<dbReference type="PROSITE" id="PS51257">
    <property type="entry name" value="PROKAR_LIPOPROTEIN"/>
    <property type="match status" value="1"/>
</dbReference>
<comment type="similarity">
    <text evidence="3">Belongs to the glycosyl hydrolase 5 (cellulase A) family.</text>
</comment>
<accession>A0A160T5D6</accession>
<gene>
    <name evidence="6" type="ORF">CFX0092_A2032</name>
</gene>
<dbReference type="RefSeq" id="WP_095043334.1">
    <property type="nucleotide sequence ID" value="NZ_LN890655.1"/>
</dbReference>
<dbReference type="EMBL" id="LN890655">
    <property type="protein sequence ID" value="CUS03910.2"/>
    <property type="molecule type" value="Genomic_DNA"/>
</dbReference>
<name>A0A160T5D6_9CHLR</name>
<evidence type="ECO:0000313" key="7">
    <source>
        <dbReference type="Proteomes" id="UP000215027"/>
    </source>
</evidence>
<feature type="domain" description="Glycoside hydrolase family 5" evidence="5">
    <location>
        <begin position="127"/>
        <end position="302"/>
    </location>
</feature>
<feature type="chain" id="PRO_5008240590" description="Glycoside hydrolase family 5 domain-containing protein" evidence="4">
    <location>
        <begin position="25"/>
        <end position="457"/>
    </location>
</feature>
<dbReference type="PANTHER" id="PTHR12631">
    <property type="entry name" value="ALPHA-L-IDURONIDASE"/>
    <property type="match status" value="1"/>
</dbReference>
<dbReference type="PANTHER" id="PTHR12631:SF10">
    <property type="entry name" value="BETA-XYLOSIDASE-LIKE PROTEIN-RELATED"/>
    <property type="match status" value="1"/>
</dbReference>
<dbReference type="Gene3D" id="3.20.20.80">
    <property type="entry name" value="Glycosidases"/>
    <property type="match status" value="1"/>
</dbReference>
<dbReference type="SUPFAM" id="SSF51445">
    <property type="entry name" value="(Trans)glycosidases"/>
    <property type="match status" value="1"/>
</dbReference>
<dbReference type="InterPro" id="IPR017853">
    <property type="entry name" value="GH"/>
</dbReference>
<organism evidence="6 7">
    <name type="scientific">Candidatus Promineifilum breve</name>
    <dbReference type="NCBI Taxonomy" id="1806508"/>
    <lineage>
        <taxon>Bacteria</taxon>
        <taxon>Bacillati</taxon>
        <taxon>Chloroflexota</taxon>
        <taxon>Ardenticatenia</taxon>
        <taxon>Candidatus Promineifilales</taxon>
        <taxon>Candidatus Promineifilaceae</taxon>
        <taxon>Candidatus Promineifilum</taxon>
    </lineage>
</organism>
<protein>
    <recommendedName>
        <fullName evidence="5">Glycoside hydrolase family 5 domain-containing protein</fullName>
    </recommendedName>
</protein>
<evidence type="ECO:0000259" key="5">
    <source>
        <dbReference type="Pfam" id="PF00150"/>
    </source>
</evidence>
<evidence type="ECO:0000256" key="4">
    <source>
        <dbReference type="SAM" id="SignalP"/>
    </source>
</evidence>
<dbReference type="Proteomes" id="UP000215027">
    <property type="component" value="Chromosome I"/>
</dbReference>
<dbReference type="InterPro" id="IPR001547">
    <property type="entry name" value="Glyco_hydro_5"/>
</dbReference>
<dbReference type="GO" id="GO:0004553">
    <property type="term" value="F:hydrolase activity, hydrolyzing O-glycosyl compounds"/>
    <property type="evidence" value="ECO:0007669"/>
    <property type="project" value="InterPro"/>
</dbReference>
<keyword evidence="7" id="KW-1185">Reference proteome</keyword>
<reference evidence="6" key="1">
    <citation type="submission" date="2016-01" db="EMBL/GenBank/DDBJ databases">
        <authorList>
            <person name="Mcilroy J.S."/>
            <person name="Karst M S."/>
            <person name="Albertsen M."/>
        </authorList>
    </citation>
    <scope>NUCLEOTIDE SEQUENCE</scope>
    <source>
        <strain evidence="6">Cfx-K</strain>
    </source>
</reference>
<evidence type="ECO:0000313" key="6">
    <source>
        <dbReference type="EMBL" id="CUS03910.2"/>
    </source>
</evidence>
<dbReference type="GO" id="GO:0000272">
    <property type="term" value="P:polysaccharide catabolic process"/>
    <property type="evidence" value="ECO:0007669"/>
    <property type="project" value="InterPro"/>
</dbReference>
<proteinExistence type="inferred from homology"/>
<feature type="signal peptide" evidence="4">
    <location>
        <begin position="1"/>
        <end position="24"/>
    </location>
</feature>
<dbReference type="OrthoDB" id="136121at2"/>
<evidence type="ECO:0000256" key="1">
    <source>
        <dbReference type="ARBA" id="ARBA00022801"/>
    </source>
</evidence>
<dbReference type="InterPro" id="IPR051923">
    <property type="entry name" value="Glycosyl_Hydrolase_39"/>
</dbReference>
<evidence type="ECO:0000256" key="3">
    <source>
        <dbReference type="RuleBase" id="RU361153"/>
    </source>
</evidence>
<keyword evidence="2 3" id="KW-0326">Glycosidase</keyword>
<dbReference type="Pfam" id="PF00150">
    <property type="entry name" value="Cellulase"/>
    <property type="match status" value="1"/>
</dbReference>